<dbReference type="PANTHER" id="PTHR42681:SF6">
    <property type="entry name" value="BLL0263 PROTEIN"/>
    <property type="match status" value="1"/>
</dbReference>
<evidence type="ECO:0000259" key="3">
    <source>
        <dbReference type="SMART" id="SM00827"/>
    </source>
</evidence>
<dbReference type="GO" id="GO:0006633">
    <property type="term" value="P:fatty acid biosynthetic process"/>
    <property type="evidence" value="ECO:0007669"/>
    <property type="project" value="TreeGrafter"/>
</dbReference>
<evidence type="ECO:0000313" key="4">
    <source>
        <dbReference type="EMBL" id="MBB4664116.1"/>
    </source>
</evidence>
<dbReference type="RefSeq" id="WP_183343872.1">
    <property type="nucleotide sequence ID" value="NZ_JACHNU010000006.1"/>
</dbReference>
<dbReference type="PIRSF" id="PIRSF000446">
    <property type="entry name" value="Mct"/>
    <property type="match status" value="1"/>
</dbReference>
<dbReference type="SMART" id="SM00827">
    <property type="entry name" value="PKS_AT"/>
    <property type="match status" value="1"/>
</dbReference>
<feature type="active site" evidence="2">
    <location>
        <position position="186"/>
    </location>
</feature>
<dbReference type="GO" id="GO:0005829">
    <property type="term" value="C:cytosol"/>
    <property type="evidence" value="ECO:0007669"/>
    <property type="project" value="TreeGrafter"/>
</dbReference>
<dbReference type="InterPro" id="IPR016035">
    <property type="entry name" value="Acyl_Trfase/lysoPLipase"/>
</dbReference>
<evidence type="ECO:0000313" key="5">
    <source>
        <dbReference type="Proteomes" id="UP000585272"/>
    </source>
</evidence>
<dbReference type="SUPFAM" id="SSF55048">
    <property type="entry name" value="Probable ACP-binding domain of malonyl-CoA ACP transacylase"/>
    <property type="match status" value="1"/>
</dbReference>
<dbReference type="GO" id="GO:0004314">
    <property type="term" value="F:[acyl-carrier-protein] S-malonyltransferase activity"/>
    <property type="evidence" value="ECO:0007669"/>
    <property type="project" value="UniProtKB-EC"/>
</dbReference>
<dbReference type="EMBL" id="JACHNU010000006">
    <property type="protein sequence ID" value="MBB4664116.1"/>
    <property type="molecule type" value="Genomic_DNA"/>
</dbReference>
<sequence>MKTAVLFPGQGSQTPEMRDLVAAHRPDLIELALEVVGDDPFARVDDGTRFAQPAIYCASVVAWERLAASGLRADALAGHSLGEVAALVAGGVLSAEDGLRLVATRGRLMQESGERKGDGSMLALLGTGAAERAAQVAEPHGLTVANDNAPNQVVLSGSRAAFEEATATAKGLGLRAVPLPVTGAFHSPFMAEAVPEFRAALDAIDFAAPSIPVVSSITTQPFDDVAQRLAEALTMPVRWRETIVALSDDGATRFVETGPGKVLTGLVRRTVSGVEALTAEQLEAASA</sequence>
<dbReference type="PANTHER" id="PTHR42681">
    <property type="entry name" value="MALONYL-COA-ACYL CARRIER PROTEIN TRANSACYLASE, MITOCHONDRIAL"/>
    <property type="match status" value="1"/>
</dbReference>
<feature type="domain" description="Malonyl-CoA:ACP transacylase (MAT)" evidence="3">
    <location>
        <begin position="6"/>
        <end position="281"/>
    </location>
</feature>
<dbReference type="InterPro" id="IPR014043">
    <property type="entry name" value="Acyl_transferase_dom"/>
</dbReference>
<comment type="caution">
    <text evidence="4">The sequence shown here is derived from an EMBL/GenBank/DDBJ whole genome shotgun (WGS) entry which is preliminary data.</text>
</comment>
<organism evidence="4 5">
    <name type="scientific">Conexibacter arvalis</name>
    <dbReference type="NCBI Taxonomy" id="912552"/>
    <lineage>
        <taxon>Bacteria</taxon>
        <taxon>Bacillati</taxon>
        <taxon>Actinomycetota</taxon>
        <taxon>Thermoleophilia</taxon>
        <taxon>Solirubrobacterales</taxon>
        <taxon>Conexibacteraceae</taxon>
        <taxon>Conexibacter</taxon>
    </lineage>
</organism>
<dbReference type="InterPro" id="IPR050858">
    <property type="entry name" value="Mal-CoA-ACP_Trans/PKS_FabD"/>
</dbReference>
<comment type="catalytic activity">
    <reaction evidence="1">
        <text>holo-[ACP] + malonyl-CoA = malonyl-[ACP] + CoA</text>
        <dbReference type="Rhea" id="RHEA:41792"/>
        <dbReference type="Rhea" id="RHEA-COMP:9623"/>
        <dbReference type="Rhea" id="RHEA-COMP:9685"/>
        <dbReference type="ChEBI" id="CHEBI:57287"/>
        <dbReference type="ChEBI" id="CHEBI:57384"/>
        <dbReference type="ChEBI" id="CHEBI:64479"/>
        <dbReference type="ChEBI" id="CHEBI:78449"/>
        <dbReference type="EC" id="2.3.1.39"/>
    </reaction>
</comment>
<protein>
    <recommendedName>
        <fullName evidence="1">Malonyl CoA-acyl carrier protein transacylase</fullName>
        <ecNumber evidence="1">2.3.1.39</ecNumber>
    </recommendedName>
</protein>
<dbReference type="Proteomes" id="UP000585272">
    <property type="component" value="Unassembled WGS sequence"/>
</dbReference>
<dbReference type="InterPro" id="IPR024925">
    <property type="entry name" value="Malonyl_CoA-ACP_transAc"/>
</dbReference>
<name>A0A840IH67_9ACTN</name>
<dbReference type="Pfam" id="PF00698">
    <property type="entry name" value="Acyl_transf_1"/>
    <property type="match status" value="1"/>
</dbReference>
<dbReference type="InterPro" id="IPR016036">
    <property type="entry name" value="Malonyl_transacylase_ACP-bd"/>
</dbReference>
<evidence type="ECO:0000256" key="1">
    <source>
        <dbReference type="PIRNR" id="PIRNR000446"/>
    </source>
</evidence>
<evidence type="ECO:0000256" key="2">
    <source>
        <dbReference type="PIRSR" id="PIRSR000446-1"/>
    </source>
</evidence>
<dbReference type="EC" id="2.3.1.39" evidence="1"/>
<gene>
    <name evidence="4" type="ORF">BDZ31_003719</name>
</gene>
<keyword evidence="1" id="KW-0012">Acyltransferase</keyword>
<keyword evidence="1" id="KW-0808">Transferase</keyword>
<accession>A0A840IH67</accession>
<reference evidence="4 5" key="1">
    <citation type="submission" date="2020-08" db="EMBL/GenBank/DDBJ databases">
        <title>Genomic Encyclopedia of Archaeal and Bacterial Type Strains, Phase II (KMG-II): from individual species to whole genera.</title>
        <authorList>
            <person name="Goeker M."/>
        </authorList>
    </citation>
    <scope>NUCLEOTIDE SEQUENCE [LARGE SCALE GENOMIC DNA]</scope>
    <source>
        <strain evidence="4 5">DSM 23288</strain>
    </source>
</reference>
<keyword evidence="5" id="KW-1185">Reference proteome</keyword>
<comment type="similarity">
    <text evidence="1">Belongs to the fabD family.</text>
</comment>
<dbReference type="Gene3D" id="3.40.366.10">
    <property type="entry name" value="Malonyl-Coenzyme A Acyl Carrier Protein, domain 2"/>
    <property type="match status" value="1"/>
</dbReference>
<dbReference type="SUPFAM" id="SSF52151">
    <property type="entry name" value="FabD/lysophospholipase-like"/>
    <property type="match status" value="1"/>
</dbReference>
<dbReference type="AlphaFoldDB" id="A0A840IH67"/>
<proteinExistence type="inferred from homology"/>
<feature type="active site" evidence="2">
    <location>
        <position position="80"/>
    </location>
</feature>
<dbReference type="InterPro" id="IPR001227">
    <property type="entry name" value="Ac_transferase_dom_sf"/>
</dbReference>